<protein>
    <submittedName>
        <fullName evidence="3">Uncharacterized protein</fullName>
    </submittedName>
</protein>
<reference evidence="3" key="1">
    <citation type="submission" date="2021-01" db="EMBL/GenBank/DDBJ databases">
        <authorList>
            <person name="Kaushik A."/>
        </authorList>
    </citation>
    <scope>NUCLEOTIDE SEQUENCE</scope>
    <source>
        <strain evidence="3">AG6-10EEA</strain>
    </source>
</reference>
<organism evidence="3 4">
    <name type="scientific">Rhizoctonia solani</name>
    <dbReference type="NCBI Taxonomy" id="456999"/>
    <lineage>
        <taxon>Eukaryota</taxon>
        <taxon>Fungi</taxon>
        <taxon>Dikarya</taxon>
        <taxon>Basidiomycota</taxon>
        <taxon>Agaricomycotina</taxon>
        <taxon>Agaricomycetes</taxon>
        <taxon>Cantharellales</taxon>
        <taxon>Ceratobasidiaceae</taxon>
        <taxon>Rhizoctonia</taxon>
    </lineage>
</organism>
<comment type="caution">
    <text evidence="3">The sequence shown here is derived from an EMBL/GenBank/DDBJ whole genome shotgun (WGS) entry which is preliminary data.</text>
</comment>
<keyword evidence="2" id="KW-1133">Transmembrane helix</keyword>
<evidence type="ECO:0000313" key="3">
    <source>
        <dbReference type="EMBL" id="CAE6424421.1"/>
    </source>
</evidence>
<evidence type="ECO:0000256" key="1">
    <source>
        <dbReference type="SAM" id="MobiDB-lite"/>
    </source>
</evidence>
<name>A0A8H2XKC1_9AGAM</name>
<feature type="region of interest" description="Disordered" evidence="1">
    <location>
        <begin position="346"/>
        <end position="414"/>
    </location>
</feature>
<dbReference type="EMBL" id="CAJMXA010000291">
    <property type="protein sequence ID" value="CAE6424421.1"/>
    <property type="molecule type" value="Genomic_DNA"/>
</dbReference>
<proteinExistence type="predicted"/>
<keyword evidence="2" id="KW-0472">Membrane</keyword>
<dbReference type="AlphaFoldDB" id="A0A8H2XKC1"/>
<accession>A0A8H2XKC1</accession>
<keyword evidence="2" id="KW-0812">Transmembrane</keyword>
<evidence type="ECO:0000313" key="4">
    <source>
        <dbReference type="Proteomes" id="UP000663853"/>
    </source>
</evidence>
<evidence type="ECO:0000256" key="2">
    <source>
        <dbReference type="SAM" id="Phobius"/>
    </source>
</evidence>
<dbReference type="Proteomes" id="UP000663853">
    <property type="component" value="Unassembled WGS sequence"/>
</dbReference>
<feature type="compositionally biased region" description="Pro residues" evidence="1">
    <location>
        <begin position="402"/>
        <end position="414"/>
    </location>
</feature>
<feature type="transmembrane region" description="Helical" evidence="2">
    <location>
        <begin position="256"/>
        <end position="280"/>
    </location>
</feature>
<feature type="compositionally biased region" description="Polar residues" evidence="1">
    <location>
        <begin position="354"/>
        <end position="366"/>
    </location>
</feature>
<gene>
    <name evidence="3" type="ORF">RDB_LOCUS16400</name>
</gene>
<sequence length="414" mass="44119">MSTANLPPWDQLSFAFEWNANITGTYTLPQCFNTTWRYYGTVDGKQVTNPPPTPPYHGMIYAGGYEPYKIQFNNTASTGESNWIANLPVGPRFGVSMMDSKGYTGGILDQPLVMTPRAGCSVANPLKPSTLDVVVTGNSQCQQAIVNVKNGTAPYQLEVVPINIQQKTVHYASSPFSVLLDIGAGVEYYLAIYDSAGNSAVMGSYNISASSDNSCLGEAATVTAGQYSTLYPGGTATSTSSATSSSAASNGLPTSAVIGIAVAVPIAAIIFTALLLWICYKQNHRQRGFEVKPEIEPGVSYSYTRYTPIPTTTTHYTGPYHDVSSTGHYDAPILIPYPLPPTLSDGHTARTFGDASTSEPSSTAFSQKRRHLVNPDAHNLGPIDAEPFDPRSIAGASGSRPRLPPLPPAYSVPL</sequence>